<evidence type="ECO:0000313" key="2">
    <source>
        <dbReference type="EMBL" id="MPL79469.1"/>
    </source>
</evidence>
<protein>
    <submittedName>
        <fullName evidence="2">Uncharacterized protein</fullName>
    </submittedName>
</protein>
<dbReference type="PANTHER" id="PTHR37478:SF2">
    <property type="entry name" value="UPF0251 PROTEIN TK0562"/>
    <property type="match status" value="1"/>
</dbReference>
<dbReference type="InterPro" id="IPR002852">
    <property type="entry name" value="UPF0251"/>
</dbReference>
<name>A0A644UKU9_9ZZZZ</name>
<dbReference type="Gene3D" id="1.10.10.10">
    <property type="entry name" value="Winged helix-like DNA-binding domain superfamily/Winged helix DNA-binding domain"/>
    <property type="match status" value="1"/>
</dbReference>
<accession>A0A644UKU9</accession>
<comment type="similarity">
    <text evidence="1">Belongs to the UPF0251 family.</text>
</comment>
<dbReference type="PANTHER" id="PTHR37478">
    <property type="match status" value="1"/>
</dbReference>
<sequence>MPENPEICPKGKCGRPRVRRCVELNEPPGCYAPVCPNRKVSIEMVTLYPEEIAVLKLVDLEGLSQEDAAGVLGVSRKTAWRDLHEARYKVADALANGKMIKVSCCPHTDGGVQPDGCGMQTRSE</sequence>
<organism evidence="2">
    <name type="scientific">bioreactor metagenome</name>
    <dbReference type="NCBI Taxonomy" id="1076179"/>
    <lineage>
        <taxon>unclassified sequences</taxon>
        <taxon>metagenomes</taxon>
        <taxon>ecological metagenomes</taxon>
    </lineage>
</organism>
<comment type="caution">
    <text evidence="2">The sequence shown here is derived from an EMBL/GenBank/DDBJ whole genome shotgun (WGS) entry which is preliminary data.</text>
</comment>
<proteinExistence type="inferred from homology"/>
<dbReference type="SUPFAM" id="SSF88659">
    <property type="entry name" value="Sigma3 and sigma4 domains of RNA polymerase sigma factors"/>
    <property type="match status" value="1"/>
</dbReference>
<evidence type="ECO:0000256" key="1">
    <source>
        <dbReference type="ARBA" id="ARBA00009350"/>
    </source>
</evidence>
<dbReference type="InterPro" id="IPR013324">
    <property type="entry name" value="RNA_pol_sigma_r3/r4-like"/>
</dbReference>
<gene>
    <name evidence="2" type="ORF">SDC9_25348</name>
</gene>
<dbReference type="InterPro" id="IPR036388">
    <property type="entry name" value="WH-like_DNA-bd_sf"/>
</dbReference>
<dbReference type="Pfam" id="PF02001">
    <property type="entry name" value="DUF134"/>
    <property type="match status" value="1"/>
</dbReference>
<dbReference type="EMBL" id="VSSQ01000127">
    <property type="protein sequence ID" value="MPL79469.1"/>
    <property type="molecule type" value="Genomic_DNA"/>
</dbReference>
<dbReference type="AlphaFoldDB" id="A0A644UKU9"/>
<reference evidence="2" key="1">
    <citation type="submission" date="2019-08" db="EMBL/GenBank/DDBJ databases">
        <authorList>
            <person name="Kucharzyk K."/>
            <person name="Murdoch R.W."/>
            <person name="Higgins S."/>
            <person name="Loffler F."/>
        </authorList>
    </citation>
    <scope>NUCLEOTIDE SEQUENCE</scope>
</reference>